<reference evidence="1 2" key="1">
    <citation type="submission" date="2019-12" db="EMBL/GenBank/DDBJ databases">
        <title>Novel species isolated from a subtropical stream in China.</title>
        <authorList>
            <person name="Lu H."/>
        </authorList>
    </citation>
    <scope>NUCLEOTIDE SEQUENCE [LARGE SCALE GENOMIC DNA]</scope>
    <source>
        <strain evidence="1 2">FT50W</strain>
    </source>
</reference>
<dbReference type="EMBL" id="WWCP01000001">
    <property type="protein sequence ID" value="MYM80561.1"/>
    <property type="molecule type" value="Genomic_DNA"/>
</dbReference>
<accession>A0A6L8MEH9</accession>
<dbReference type="AlphaFoldDB" id="A0A6L8MEH9"/>
<dbReference type="RefSeq" id="WP_161017970.1">
    <property type="nucleotide sequence ID" value="NZ_WWCP01000001.1"/>
</dbReference>
<organism evidence="1 2">
    <name type="scientific">Duganella lactea</name>
    <dbReference type="NCBI Taxonomy" id="2692173"/>
    <lineage>
        <taxon>Bacteria</taxon>
        <taxon>Pseudomonadati</taxon>
        <taxon>Pseudomonadota</taxon>
        <taxon>Betaproteobacteria</taxon>
        <taxon>Burkholderiales</taxon>
        <taxon>Oxalobacteraceae</taxon>
        <taxon>Telluria group</taxon>
        <taxon>Duganella</taxon>
    </lineage>
</organism>
<proteinExistence type="predicted"/>
<comment type="caution">
    <text evidence="1">The sequence shown here is derived from an EMBL/GenBank/DDBJ whole genome shotgun (WGS) entry which is preliminary data.</text>
</comment>
<evidence type="ECO:0000313" key="1">
    <source>
        <dbReference type="EMBL" id="MYM80561.1"/>
    </source>
</evidence>
<dbReference type="Proteomes" id="UP000474565">
    <property type="component" value="Unassembled WGS sequence"/>
</dbReference>
<protein>
    <submittedName>
        <fullName evidence="1">Uncharacterized protein</fullName>
    </submittedName>
</protein>
<evidence type="ECO:0000313" key="2">
    <source>
        <dbReference type="Proteomes" id="UP000474565"/>
    </source>
</evidence>
<sequence length="95" mass="10352">MKNWKDELAAKLEAGQKPTYEQLEAALHGALVERNTMEQTVCDMARWLSRITVAHLDGDGSRLPGVVSEFIAERVKIKVEDNAADAPAAPAPATH</sequence>
<gene>
    <name evidence="1" type="ORF">GTP44_01125</name>
</gene>
<name>A0A6L8MEH9_9BURK</name>